<dbReference type="Pfam" id="PF02882">
    <property type="entry name" value="THF_DHG_CYH_C"/>
    <property type="match status" value="1"/>
</dbReference>
<keyword evidence="5 13" id="KW-0658">Purine biosynthesis</keyword>
<keyword evidence="7 13" id="KW-0521">NADP</keyword>
<dbReference type="Proteomes" id="UP000005953">
    <property type="component" value="Unassembled WGS sequence"/>
</dbReference>
<keyword evidence="8 13" id="KW-0560">Oxidoreductase</keyword>
<dbReference type="GO" id="GO:0035999">
    <property type="term" value="P:tetrahydrofolate interconversion"/>
    <property type="evidence" value="ECO:0007669"/>
    <property type="project" value="UniProtKB-UniRule"/>
</dbReference>
<evidence type="ECO:0000256" key="5">
    <source>
        <dbReference type="ARBA" id="ARBA00022755"/>
    </source>
</evidence>
<dbReference type="GO" id="GO:0006164">
    <property type="term" value="P:purine nucleotide biosynthetic process"/>
    <property type="evidence" value="ECO:0007669"/>
    <property type="project" value="UniProtKB-KW"/>
</dbReference>
<evidence type="ECO:0000256" key="3">
    <source>
        <dbReference type="ARBA" id="ARBA00022563"/>
    </source>
</evidence>
<gene>
    <name evidence="13" type="primary">folD</name>
    <name evidence="16" type="ORF">MED297_16539</name>
</gene>
<dbReference type="HOGENOM" id="CLU_034045_2_1_6"/>
<evidence type="ECO:0000256" key="4">
    <source>
        <dbReference type="ARBA" id="ARBA00022605"/>
    </source>
</evidence>
<dbReference type="GO" id="GO:0004477">
    <property type="term" value="F:methenyltetrahydrofolate cyclohydrolase activity"/>
    <property type="evidence" value="ECO:0007669"/>
    <property type="project" value="UniProtKB-UniRule"/>
</dbReference>
<comment type="catalytic activity">
    <reaction evidence="12 13">
        <text>(6R)-5,10-methenyltetrahydrofolate + H2O = (6R)-10-formyltetrahydrofolate + H(+)</text>
        <dbReference type="Rhea" id="RHEA:23700"/>
        <dbReference type="ChEBI" id="CHEBI:15377"/>
        <dbReference type="ChEBI" id="CHEBI:15378"/>
        <dbReference type="ChEBI" id="CHEBI:57455"/>
        <dbReference type="ChEBI" id="CHEBI:195366"/>
        <dbReference type="EC" id="3.5.4.9"/>
    </reaction>
</comment>
<keyword evidence="10 13" id="KW-0486">Methionine biosynthesis</keyword>
<dbReference type="CDD" id="cd01080">
    <property type="entry name" value="NAD_bind_m-THF_DH_Cyclohyd"/>
    <property type="match status" value="1"/>
</dbReference>
<dbReference type="AlphaFoldDB" id="A4BHG8"/>
<dbReference type="PROSITE" id="PS00767">
    <property type="entry name" value="THF_DHG_CYH_2"/>
    <property type="match status" value="1"/>
</dbReference>
<proteinExistence type="inferred from homology"/>
<dbReference type="GO" id="GO:0004488">
    <property type="term" value="F:methylenetetrahydrofolate dehydrogenase (NADP+) activity"/>
    <property type="evidence" value="ECO:0007669"/>
    <property type="project" value="UniProtKB-UniRule"/>
</dbReference>
<dbReference type="EC" id="3.5.4.9" evidence="13"/>
<dbReference type="InterPro" id="IPR036291">
    <property type="entry name" value="NAD(P)-bd_dom_sf"/>
</dbReference>
<feature type="domain" description="Tetrahydrofolate dehydrogenase/cyclohydrolase catalytic" evidence="14">
    <location>
        <begin position="22"/>
        <end position="137"/>
    </location>
</feature>
<evidence type="ECO:0000256" key="12">
    <source>
        <dbReference type="ARBA" id="ARBA00036357"/>
    </source>
</evidence>
<comment type="caution">
    <text evidence="16">The sequence shown here is derived from an EMBL/GenBank/DDBJ whole genome shotgun (WGS) entry which is preliminary data.</text>
</comment>
<keyword evidence="11 13" id="KW-0511">Multifunctional enzyme</keyword>
<evidence type="ECO:0000256" key="11">
    <source>
        <dbReference type="ARBA" id="ARBA00023268"/>
    </source>
</evidence>
<evidence type="ECO:0000256" key="10">
    <source>
        <dbReference type="ARBA" id="ARBA00023167"/>
    </source>
</evidence>
<evidence type="ECO:0000259" key="14">
    <source>
        <dbReference type="Pfam" id="PF00763"/>
    </source>
</evidence>
<keyword evidence="6 13" id="KW-0378">Hydrolase</keyword>
<dbReference type="InterPro" id="IPR000672">
    <property type="entry name" value="THF_DH/CycHdrlase"/>
</dbReference>
<keyword evidence="9 13" id="KW-0368">Histidine biosynthesis</keyword>
<keyword evidence="3 13" id="KW-0554">One-carbon metabolism</keyword>
<accession>A4BHG8</accession>
<dbReference type="FunFam" id="3.40.50.10860:FF:000001">
    <property type="entry name" value="Bifunctional protein FolD"/>
    <property type="match status" value="1"/>
</dbReference>
<comment type="pathway">
    <text evidence="1 13">One-carbon metabolism; tetrahydrofolate interconversion.</text>
</comment>
<dbReference type="PRINTS" id="PR00085">
    <property type="entry name" value="THFDHDRGNASE"/>
</dbReference>
<dbReference type="UniPathway" id="UPA00193"/>
<evidence type="ECO:0000256" key="9">
    <source>
        <dbReference type="ARBA" id="ARBA00023102"/>
    </source>
</evidence>
<dbReference type="InterPro" id="IPR020630">
    <property type="entry name" value="THF_DH/CycHdrlase_cat_dom"/>
</dbReference>
<dbReference type="GO" id="GO:0009086">
    <property type="term" value="P:methionine biosynthetic process"/>
    <property type="evidence" value="ECO:0007669"/>
    <property type="project" value="UniProtKB-KW"/>
</dbReference>
<dbReference type="InterPro" id="IPR046346">
    <property type="entry name" value="Aminoacid_DH-like_N_sf"/>
</dbReference>
<dbReference type="GO" id="GO:0000105">
    <property type="term" value="P:L-histidine biosynthetic process"/>
    <property type="evidence" value="ECO:0007669"/>
    <property type="project" value="UniProtKB-KW"/>
</dbReference>
<keyword evidence="17" id="KW-1185">Reference proteome</keyword>
<comment type="function">
    <text evidence="13">Catalyzes the oxidation of 5,10-methylenetetrahydrofolate to 5,10-methenyltetrahydrofolate and then the hydrolysis of 5,10-methenyltetrahydrofolate to 10-formyltetrahydrofolate.</text>
</comment>
<evidence type="ECO:0000313" key="16">
    <source>
        <dbReference type="EMBL" id="EAR08366.1"/>
    </source>
</evidence>
<comment type="similarity">
    <text evidence="13">Belongs to the tetrahydrofolate dehydrogenase/cyclohydrolase family.</text>
</comment>
<feature type="binding site" evidence="13">
    <location>
        <position position="248"/>
    </location>
    <ligand>
        <name>NADP(+)</name>
        <dbReference type="ChEBI" id="CHEBI:58349"/>
    </ligand>
</feature>
<reference evidence="16 17" key="1">
    <citation type="submission" date="2006-02" db="EMBL/GenBank/DDBJ databases">
        <authorList>
            <person name="Pinhassi J."/>
            <person name="Pedros-Alio C."/>
            <person name="Ferriera S."/>
            <person name="Johnson J."/>
            <person name="Kravitz S."/>
            <person name="Halpern A."/>
            <person name="Remington K."/>
            <person name="Beeson K."/>
            <person name="Tran B."/>
            <person name="Rogers Y.-H."/>
            <person name="Friedman R."/>
            <person name="Venter J.C."/>
        </authorList>
    </citation>
    <scope>NUCLEOTIDE SEQUENCE [LARGE SCALE GENOMIC DNA]</scope>
    <source>
        <strain evidence="16 17">MED297</strain>
    </source>
</reference>
<dbReference type="STRING" id="314283.MED297_16539"/>
<dbReference type="PANTHER" id="PTHR48099">
    <property type="entry name" value="C-1-TETRAHYDROFOLATE SYNTHASE, CYTOPLASMIC-RELATED"/>
    <property type="match status" value="1"/>
</dbReference>
<evidence type="ECO:0000259" key="15">
    <source>
        <dbReference type="Pfam" id="PF02882"/>
    </source>
</evidence>
<dbReference type="PROSITE" id="PS00766">
    <property type="entry name" value="THF_DHG_CYH_1"/>
    <property type="match status" value="1"/>
</dbReference>
<protein>
    <recommendedName>
        <fullName evidence="13">Bifunctional protein FolD</fullName>
    </recommendedName>
    <domain>
        <recommendedName>
            <fullName evidence="13">Methylenetetrahydrofolate dehydrogenase</fullName>
            <ecNumber evidence="13">1.5.1.5</ecNumber>
        </recommendedName>
    </domain>
    <domain>
        <recommendedName>
            <fullName evidence="13">Methenyltetrahydrofolate cyclohydrolase</fullName>
            <ecNumber evidence="13">3.5.4.9</ecNumber>
        </recommendedName>
    </domain>
</protein>
<evidence type="ECO:0000256" key="8">
    <source>
        <dbReference type="ARBA" id="ARBA00023002"/>
    </source>
</evidence>
<comment type="subunit">
    <text evidence="2 13">Homodimer.</text>
</comment>
<feature type="domain" description="Tetrahydrofolate dehydrogenase/cyclohydrolase NAD(P)-binding" evidence="15">
    <location>
        <begin position="156"/>
        <end position="297"/>
    </location>
</feature>
<evidence type="ECO:0000256" key="7">
    <source>
        <dbReference type="ARBA" id="ARBA00022857"/>
    </source>
</evidence>
<evidence type="ECO:0000256" key="1">
    <source>
        <dbReference type="ARBA" id="ARBA00004777"/>
    </source>
</evidence>
<dbReference type="SUPFAM" id="SSF51735">
    <property type="entry name" value="NAD(P)-binding Rossmann-fold domains"/>
    <property type="match status" value="1"/>
</dbReference>
<dbReference type="EC" id="1.5.1.5" evidence="13"/>
<name>A4BHG8_9GAMM</name>
<dbReference type="Pfam" id="PF00763">
    <property type="entry name" value="THF_DHG_CYH"/>
    <property type="match status" value="1"/>
</dbReference>
<evidence type="ECO:0000256" key="2">
    <source>
        <dbReference type="ARBA" id="ARBA00011738"/>
    </source>
</evidence>
<evidence type="ECO:0000256" key="6">
    <source>
        <dbReference type="ARBA" id="ARBA00022801"/>
    </source>
</evidence>
<dbReference type="HAMAP" id="MF_01576">
    <property type="entry name" value="THF_DHG_CYH"/>
    <property type="match status" value="1"/>
</dbReference>
<comment type="catalytic activity">
    <reaction evidence="13">
        <text>(6R)-5,10-methylene-5,6,7,8-tetrahydrofolate + NADP(+) = (6R)-5,10-methenyltetrahydrofolate + NADPH</text>
        <dbReference type="Rhea" id="RHEA:22812"/>
        <dbReference type="ChEBI" id="CHEBI:15636"/>
        <dbReference type="ChEBI" id="CHEBI:57455"/>
        <dbReference type="ChEBI" id="CHEBI:57783"/>
        <dbReference type="ChEBI" id="CHEBI:58349"/>
        <dbReference type="EC" id="1.5.1.5"/>
    </reaction>
</comment>
<feature type="binding site" evidence="13">
    <location>
        <begin position="182"/>
        <end position="184"/>
    </location>
    <ligand>
        <name>NADP(+)</name>
        <dbReference type="ChEBI" id="CHEBI:58349"/>
    </ligand>
</feature>
<dbReference type="InterPro" id="IPR020631">
    <property type="entry name" value="THF_DH/CycHdrlase_NAD-bd_dom"/>
</dbReference>
<keyword evidence="4 13" id="KW-0028">Amino-acid biosynthesis</keyword>
<dbReference type="SUPFAM" id="SSF53223">
    <property type="entry name" value="Aminoacid dehydrogenase-like, N-terminal domain"/>
    <property type="match status" value="1"/>
</dbReference>
<dbReference type="PANTHER" id="PTHR48099:SF5">
    <property type="entry name" value="C-1-TETRAHYDROFOLATE SYNTHASE, CYTOPLASMIC"/>
    <property type="match status" value="1"/>
</dbReference>
<comment type="caution">
    <text evidence="13">Lacks conserved residue(s) required for the propagation of feature annotation.</text>
</comment>
<dbReference type="GO" id="GO:0005829">
    <property type="term" value="C:cytosol"/>
    <property type="evidence" value="ECO:0007669"/>
    <property type="project" value="TreeGrafter"/>
</dbReference>
<organism evidence="16 17">
    <name type="scientific">Reinekea blandensis MED297</name>
    <dbReference type="NCBI Taxonomy" id="314283"/>
    <lineage>
        <taxon>Bacteria</taxon>
        <taxon>Pseudomonadati</taxon>
        <taxon>Pseudomonadota</taxon>
        <taxon>Gammaproteobacteria</taxon>
        <taxon>Oceanospirillales</taxon>
        <taxon>Saccharospirillaceae</taxon>
        <taxon>Reinekea</taxon>
    </lineage>
</organism>
<evidence type="ECO:0000256" key="13">
    <source>
        <dbReference type="HAMAP-Rule" id="MF_01576"/>
    </source>
</evidence>
<dbReference type="RefSeq" id="WP_008043594.1">
    <property type="nucleotide sequence ID" value="NZ_CH724150.1"/>
</dbReference>
<evidence type="ECO:0000313" key="17">
    <source>
        <dbReference type="Proteomes" id="UP000005953"/>
    </source>
</evidence>
<dbReference type="InterPro" id="IPR020867">
    <property type="entry name" value="THF_DH/CycHdrlase_CS"/>
</dbReference>
<dbReference type="Gene3D" id="3.40.50.720">
    <property type="entry name" value="NAD(P)-binding Rossmann-like Domain"/>
    <property type="match status" value="1"/>
</dbReference>
<dbReference type="Gene3D" id="3.40.50.10860">
    <property type="entry name" value="Leucine Dehydrogenase, chain A, domain 1"/>
    <property type="match status" value="1"/>
</dbReference>
<dbReference type="NCBIfam" id="NF008058">
    <property type="entry name" value="PRK10792.1"/>
    <property type="match status" value="1"/>
</dbReference>
<dbReference type="EMBL" id="AAOE01000021">
    <property type="protein sequence ID" value="EAR08366.1"/>
    <property type="molecule type" value="Genomic_DNA"/>
</dbReference>
<sequence>MRKSRPSYQSSPVGHDVSAKIIDGKAIANELKQKVAQDVQALVNQGQRPPGLAVVLVGSDFASQKYVGSKIRSCEEVGFKSKNYELPAETKEAELLALIDELNDDASIDGILVQMPLPEHINADTVVERIKVDKDVDGFHPFNIGRLAQRRPLLESCTPKGIMTLLHRTGETIRGKDAVVVGASNHVGRPMALELLLAGCTVITTHRFTQDLERHVRHADIVVVAAGKPGLVKGEWIKKGAIVIDVGINRDDDNKIVGDVEFETAQQRASWITPVPGGVGPMTVATLMENTLIAAKQLHLGITN</sequence>
<dbReference type="FunFam" id="3.40.50.720:FF:000006">
    <property type="entry name" value="Bifunctional protein FolD"/>
    <property type="match status" value="1"/>
</dbReference>